<evidence type="ECO:0000313" key="3">
    <source>
        <dbReference type="EMBL" id="TQV76762.1"/>
    </source>
</evidence>
<keyword evidence="4" id="KW-1185">Reference proteome</keyword>
<protein>
    <submittedName>
        <fullName evidence="3">Aspartate/glutamate racemase family protein</fullName>
    </submittedName>
</protein>
<dbReference type="PANTHER" id="PTHR21198">
    <property type="entry name" value="GLUTAMATE RACEMASE"/>
    <property type="match status" value="1"/>
</dbReference>
<comment type="caution">
    <text evidence="3">The sequence shown here is derived from an EMBL/GenBank/DDBJ whole genome shotgun (WGS) entry which is preliminary data.</text>
</comment>
<dbReference type="Pfam" id="PF01177">
    <property type="entry name" value="Asp_Glu_race"/>
    <property type="match status" value="1"/>
</dbReference>
<dbReference type="SUPFAM" id="SSF53681">
    <property type="entry name" value="Aspartate/glutamate racemase"/>
    <property type="match status" value="2"/>
</dbReference>
<dbReference type="Gene3D" id="3.40.50.1860">
    <property type="match status" value="2"/>
</dbReference>
<dbReference type="Proteomes" id="UP000317839">
    <property type="component" value="Unassembled WGS sequence"/>
</dbReference>
<dbReference type="InterPro" id="IPR004380">
    <property type="entry name" value="Asp_race"/>
</dbReference>
<dbReference type="InterPro" id="IPR001920">
    <property type="entry name" value="Asp/Glu_race"/>
</dbReference>
<evidence type="ECO:0000256" key="2">
    <source>
        <dbReference type="ARBA" id="ARBA00023235"/>
    </source>
</evidence>
<name>A0A545THS4_9GAMM</name>
<dbReference type="AlphaFoldDB" id="A0A545THS4"/>
<comment type="similarity">
    <text evidence="1">Belongs to the aspartate/glutamate racemases family.</text>
</comment>
<gene>
    <name evidence="3" type="ORF">FLL45_02050</name>
</gene>
<proteinExistence type="inferred from homology"/>
<dbReference type="PANTHER" id="PTHR21198:SF7">
    <property type="entry name" value="ASPARTATE-GLUTAMATE RACEMASE FAMILY"/>
    <property type="match status" value="1"/>
</dbReference>
<evidence type="ECO:0000313" key="4">
    <source>
        <dbReference type="Proteomes" id="UP000317839"/>
    </source>
</evidence>
<dbReference type="OrthoDB" id="9803739at2"/>
<evidence type="ECO:0000256" key="1">
    <source>
        <dbReference type="ARBA" id="ARBA00007847"/>
    </source>
</evidence>
<reference evidence="3 4" key="1">
    <citation type="submission" date="2019-06" db="EMBL/GenBank/DDBJ databases">
        <title>Draft genome of Aliikangiella marina GYP-15.</title>
        <authorList>
            <person name="Wang G."/>
        </authorList>
    </citation>
    <scope>NUCLEOTIDE SEQUENCE [LARGE SCALE GENOMIC DNA]</scope>
    <source>
        <strain evidence="3 4">GYP-15</strain>
    </source>
</reference>
<dbReference type="GO" id="GO:0047661">
    <property type="term" value="F:amino-acid racemase activity"/>
    <property type="evidence" value="ECO:0007669"/>
    <property type="project" value="InterPro"/>
</dbReference>
<keyword evidence="2" id="KW-0413">Isomerase</keyword>
<organism evidence="3 4">
    <name type="scientific">Aliikangiella marina</name>
    <dbReference type="NCBI Taxonomy" id="1712262"/>
    <lineage>
        <taxon>Bacteria</taxon>
        <taxon>Pseudomonadati</taxon>
        <taxon>Pseudomonadota</taxon>
        <taxon>Gammaproteobacteria</taxon>
        <taxon>Oceanospirillales</taxon>
        <taxon>Pleioneaceae</taxon>
        <taxon>Aliikangiella</taxon>
    </lineage>
</organism>
<sequence>MKTIGLIGGMSWESTVSYYQLINRGIKQHLGGLHSAKLLMYSVDFAEIEALQHAGDWQKTAEILASAAQSLESGGADCVVICTNTMHKVAPQVAASVSLPLIHIADATGQKLSENSIETVGLLGTNFTMEQSFYKGRIESEFGIQVVIPNQAERKIVHEVIYQELCLGKIEEASKREYLKIIDKLAAQGAQAVILGCTEIALLVEQADTNVPLYNTTEIHAQAAIEFALSV</sequence>
<dbReference type="NCBIfam" id="TIGR00035">
    <property type="entry name" value="asp_race"/>
    <property type="match status" value="1"/>
</dbReference>
<dbReference type="InterPro" id="IPR015942">
    <property type="entry name" value="Asp/Glu/hydantoin_racemase"/>
</dbReference>
<dbReference type="EMBL" id="VIKR01000001">
    <property type="protein sequence ID" value="TQV76762.1"/>
    <property type="molecule type" value="Genomic_DNA"/>
</dbReference>
<accession>A0A545THS4</accession>
<dbReference type="RefSeq" id="WP_142888122.1">
    <property type="nucleotide sequence ID" value="NZ_VIKR01000001.1"/>
</dbReference>